<dbReference type="AlphaFoldDB" id="A0A562VAL3"/>
<name>A0A562VAL3_9ACTN</name>
<dbReference type="Proteomes" id="UP000321617">
    <property type="component" value="Unassembled WGS sequence"/>
</dbReference>
<evidence type="ECO:0000313" key="4">
    <source>
        <dbReference type="Proteomes" id="UP000321617"/>
    </source>
</evidence>
<dbReference type="SMART" id="SM00422">
    <property type="entry name" value="HTH_MERR"/>
    <property type="match status" value="1"/>
</dbReference>
<protein>
    <submittedName>
        <fullName evidence="3">MerR-like DNA binding protein</fullName>
    </submittedName>
</protein>
<evidence type="ECO:0000256" key="1">
    <source>
        <dbReference type="ARBA" id="ARBA00023125"/>
    </source>
</evidence>
<dbReference type="OrthoDB" id="5242095at2"/>
<dbReference type="GO" id="GO:0003700">
    <property type="term" value="F:DNA-binding transcription factor activity"/>
    <property type="evidence" value="ECO:0007669"/>
    <property type="project" value="InterPro"/>
</dbReference>
<dbReference type="SUPFAM" id="SSF46955">
    <property type="entry name" value="Putative DNA-binding domain"/>
    <property type="match status" value="1"/>
</dbReference>
<feature type="domain" description="HTH merR-type" evidence="2">
    <location>
        <begin position="1"/>
        <end position="70"/>
    </location>
</feature>
<dbReference type="PANTHER" id="PTHR30204">
    <property type="entry name" value="REDOX-CYCLING DRUG-SENSING TRANSCRIPTIONAL ACTIVATOR SOXR"/>
    <property type="match status" value="1"/>
</dbReference>
<dbReference type="EMBL" id="VLLL01000005">
    <property type="protein sequence ID" value="TWJ14893.1"/>
    <property type="molecule type" value="Genomic_DNA"/>
</dbReference>
<dbReference type="InterPro" id="IPR000551">
    <property type="entry name" value="MerR-type_HTH_dom"/>
</dbReference>
<comment type="caution">
    <text evidence="3">The sequence shown here is derived from an EMBL/GenBank/DDBJ whole genome shotgun (WGS) entry which is preliminary data.</text>
</comment>
<dbReference type="GO" id="GO:0003677">
    <property type="term" value="F:DNA binding"/>
    <property type="evidence" value="ECO:0007669"/>
    <property type="project" value="UniProtKB-KW"/>
</dbReference>
<gene>
    <name evidence="3" type="ORF">LX16_0586</name>
</gene>
<evidence type="ECO:0000259" key="2">
    <source>
        <dbReference type="PROSITE" id="PS50937"/>
    </source>
</evidence>
<dbReference type="InterPro" id="IPR047057">
    <property type="entry name" value="MerR_fam"/>
</dbReference>
<dbReference type="InterPro" id="IPR009061">
    <property type="entry name" value="DNA-bd_dom_put_sf"/>
</dbReference>
<dbReference type="PANTHER" id="PTHR30204:SF98">
    <property type="entry name" value="HTH-TYPE TRANSCRIPTIONAL REGULATOR ADHR"/>
    <property type="match status" value="1"/>
</dbReference>
<dbReference type="RefSeq" id="WP_158645459.1">
    <property type="nucleotide sequence ID" value="NZ_BAABIJ010000001.1"/>
</dbReference>
<dbReference type="PRINTS" id="PR00040">
    <property type="entry name" value="HTHMERR"/>
</dbReference>
<accession>A0A562VAL3</accession>
<keyword evidence="4" id="KW-1185">Reference proteome</keyword>
<dbReference type="PROSITE" id="PS50937">
    <property type="entry name" value="HTH_MERR_2"/>
    <property type="match status" value="1"/>
</dbReference>
<reference evidence="3 4" key="1">
    <citation type="journal article" date="2013" name="Stand. Genomic Sci.">
        <title>Genomic Encyclopedia of Type Strains, Phase I: The one thousand microbial genomes (KMG-I) project.</title>
        <authorList>
            <person name="Kyrpides N.C."/>
            <person name="Woyke T."/>
            <person name="Eisen J.A."/>
            <person name="Garrity G."/>
            <person name="Lilburn T.G."/>
            <person name="Beck B.J."/>
            <person name="Whitman W.B."/>
            <person name="Hugenholtz P."/>
            <person name="Klenk H.P."/>
        </authorList>
    </citation>
    <scope>NUCLEOTIDE SEQUENCE [LARGE SCALE GENOMIC DNA]</scope>
    <source>
        <strain evidence="3 4">DSM 45044</strain>
    </source>
</reference>
<dbReference type="Pfam" id="PF13411">
    <property type="entry name" value="MerR_1"/>
    <property type="match status" value="1"/>
</dbReference>
<dbReference type="Gene3D" id="1.10.1660.10">
    <property type="match status" value="1"/>
</dbReference>
<organism evidence="3 4">
    <name type="scientific">Stackebrandtia albiflava</name>
    <dbReference type="NCBI Taxonomy" id="406432"/>
    <lineage>
        <taxon>Bacteria</taxon>
        <taxon>Bacillati</taxon>
        <taxon>Actinomycetota</taxon>
        <taxon>Actinomycetes</taxon>
        <taxon>Glycomycetales</taxon>
        <taxon>Glycomycetaceae</taxon>
        <taxon>Stackebrandtia</taxon>
    </lineage>
</organism>
<evidence type="ECO:0000313" key="3">
    <source>
        <dbReference type="EMBL" id="TWJ14893.1"/>
    </source>
</evidence>
<proteinExistence type="predicted"/>
<keyword evidence="1" id="KW-0238">DNA-binding</keyword>
<sequence>MRIAELSRTSGVPVPSIKYYLRSGLLPPGERTAVNQADYTEAHVRRLRLIRALLDVGGLSIAAVGDVLTAIDKDDVDLNQALGTAIAAALPDRQSADSPDVEAAHERVSRLTEERGWLVSADSHKMVALTQAVAALYRLGADDVDRLLAFYVETVEPLARREAEWAIARGDKDQAVEGAIVGTFIGAAVINALRIIVHEDTSLRRFGRTKRDD</sequence>